<dbReference type="SUPFAM" id="SSF63817">
    <property type="entry name" value="Sortase"/>
    <property type="match status" value="1"/>
</dbReference>
<dbReference type="AlphaFoldDB" id="A0A5D4KDC8"/>
<sequence>MLKKRLAALTVVVMTAGVIGYQALAEEEPKTIPQSKPEQQTAEIEKSPVKREGIKPIVHKEEEFVLLDSLQKKKAQYENELKIQEEGIVPARIKIPGMDIDTGVIPVGLLDNGEMQVPEETDITGWYDRGVKPGARGNAVIAGHVDSKEGPAIFFYLKDIEIGETITIFDENGKEKTFKVKAKESYKNEEAPIEKIFGSSSERNLNLITCTGTFNYDEHLYPDRLVIYTELVEEEENDPYPAPNAPGNVEYDLGSVSWHSVAEDDIIGYRVYKKEAEGKEFEHIASISSHERKNFYDENAEPGSSYYVASVNIAGKESEKSQIVQAD</sequence>
<evidence type="ECO:0000313" key="5">
    <source>
        <dbReference type="EMBL" id="TYR74685.1"/>
    </source>
</evidence>
<dbReference type="InterPro" id="IPR003961">
    <property type="entry name" value="FN3_dom"/>
</dbReference>
<dbReference type="InterPro" id="IPR042001">
    <property type="entry name" value="Sortase_F"/>
</dbReference>
<feature type="chain" id="PRO_5023040787" evidence="4">
    <location>
        <begin position="26"/>
        <end position="327"/>
    </location>
</feature>
<dbReference type="InterPro" id="IPR005754">
    <property type="entry name" value="Sortase"/>
</dbReference>
<proteinExistence type="predicted"/>
<feature type="coiled-coil region" evidence="2">
    <location>
        <begin position="60"/>
        <end position="87"/>
    </location>
</feature>
<gene>
    <name evidence="5" type="ORF">FZC79_14540</name>
</gene>
<dbReference type="Pfam" id="PF04203">
    <property type="entry name" value="Sortase"/>
    <property type="match status" value="1"/>
</dbReference>
<reference evidence="5 6" key="1">
    <citation type="submission" date="2019-08" db="EMBL/GenBank/DDBJ databases">
        <title>Bacillus genomes from the desert of Cuatro Cienegas, Coahuila.</title>
        <authorList>
            <person name="Olmedo-Alvarez G."/>
        </authorList>
    </citation>
    <scope>NUCLEOTIDE SEQUENCE [LARGE SCALE GENOMIC DNA]</scope>
    <source>
        <strain evidence="5 6">CH40_1T</strain>
    </source>
</reference>
<feature type="region of interest" description="Disordered" evidence="3">
    <location>
        <begin position="28"/>
        <end position="50"/>
    </location>
</feature>
<dbReference type="InterPro" id="IPR023365">
    <property type="entry name" value="Sortase_dom-sf"/>
</dbReference>
<dbReference type="RefSeq" id="WP_148947512.1">
    <property type="nucleotide sequence ID" value="NZ_VTEH01000011.1"/>
</dbReference>
<evidence type="ECO:0000256" key="2">
    <source>
        <dbReference type="SAM" id="Coils"/>
    </source>
</evidence>
<evidence type="ECO:0000256" key="1">
    <source>
        <dbReference type="ARBA" id="ARBA00022801"/>
    </source>
</evidence>
<feature type="compositionally biased region" description="Polar residues" evidence="3">
    <location>
        <begin position="32"/>
        <end position="42"/>
    </location>
</feature>
<comment type="caution">
    <text evidence="5">The sequence shown here is derived from an EMBL/GenBank/DDBJ whole genome shotgun (WGS) entry which is preliminary data.</text>
</comment>
<dbReference type="Gene3D" id="2.60.40.10">
    <property type="entry name" value="Immunoglobulins"/>
    <property type="match status" value="1"/>
</dbReference>
<keyword evidence="4" id="KW-0732">Signal</keyword>
<evidence type="ECO:0000256" key="3">
    <source>
        <dbReference type="SAM" id="MobiDB-lite"/>
    </source>
</evidence>
<evidence type="ECO:0000313" key="6">
    <source>
        <dbReference type="Proteomes" id="UP000323317"/>
    </source>
</evidence>
<keyword evidence="2" id="KW-0175">Coiled coil</keyword>
<protein>
    <submittedName>
        <fullName evidence="5">Sortase</fullName>
    </submittedName>
</protein>
<evidence type="ECO:0000256" key="4">
    <source>
        <dbReference type="SAM" id="SignalP"/>
    </source>
</evidence>
<dbReference type="InterPro" id="IPR036116">
    <property type="entry name" value="FN3_sf"/>
</dbReference>
<dbReference type="GO" id="GO:0016787">
    <property type="term" value="F:hydrolase activity"/>
    <property type="evidence" value="ECO:0007669"/>
    <property type="project" value="UniProtKB-KW"/>
</dbReference>
<dbReference type="EMBL" id="VTEH01000011">
    <property type="protein sequence ID" value="TYR74685.1"/>
    <property type="molecule type" value="Genomic_DNA"/>
</dbReference>
<dbReference type="CDD" id="cd05829">
    <property type="entry name" value="Sortase_F"/>
    <property type="match status" value="1"/>
</dbReference>
<accession>A0A5D4KDC8</accession>
<feature type="signal peptide" evidence="4">
    <location>
        <begin position="1"/>
        <end position="25"/>
    </location>
</feature>
<organism evidence="5 6">
    <name type="scientific">Rossellomorea vietnamensis</name>
    <dbReference type="NCBI Taxonomy" id="218284"/>
    <lineage>
        <taxon>Bacteria</taxon>
        <taxon>Bacillati</taxon>
        <taxon>Bacillota</taxon>
        <taxon>Bacilli</taxon>
        <taxon>Bacillales</taxon>
        <taxon>Bacillaceae</taxon>
        <taxon>Rossellomorea</taxon>
    </lineage>
</organism>
<name>A0A5D4KDC8_9BACI</name>
<dbReference type="CDD" id="cd00063">
    <property type="entry name" value="FN3"/>
    <property type="match status" value="1"/>
</dbReference>
<dbReference type="SUPFAM" id="SSF49265">
    <property type="entry name" value="Fibronectin type III"/>
    <property type="match status" value="1"/>
</dbReference>
<keyword evidence="1" id="KW-0378">Hydrolase</keyword>
<dbReference type="Proteomes" id="UP000323317">
    <property type="component" value="Unassembled WGS sequence"/>
</dbReference>
<dbReference type="InterPro" id="IPR013783">
    <property type="entry name" value="Ig-like_fold"/>
</dbReference>
<dbReference type="Gene3D" id="2.40.260.10">
    <property type="entry name" value="Sortase"/>
    <property type="match status" value="1"/>
</dbReference>